<evidence type="ECO:0000313" key="13">
    <source>
        <dbReference type="EMBL" id="KAF2880029.1"/>
    </source>
</evidence>
<protein>
    <recommendedName>
        <fullName evidence="2">thioredoxin-dependent peroxiredoxin</fullName>
        <ecNumber evidence="2">1.11.1.24</ecNumber>
    </recommendedName>
</protein>
<keyword evidence="7 9" id="KW-0676">Redox-active center</keyword>
<dbReference type="PANTHER" id="PTHR10681:SF128">
    <property type="entry name" value="THIOREDOXIN-DEPENDENT PEROXIDE REDUCTASE, MITOCHONDRIAL"/>
    <property type="match status" value="1"/>
</dbReference>
<dbReference type="GO" id="GO:0008340">
    <property type="term" value="P:determination of adult lifespan"/>
    <property type="evidence" value="ECO:0007669"/>
    <property type="project" value="UniProtKB-ARBA"/>
</dbReference>
<dbReference type="InterPro" id="IPR013766">
    <property type="entry name" value="Thioredoxin_domain"/>
</dbReference>
<feature type="compositionally biased region" description="Basic and acidic residues" evidence="11">
    <location>
        <begin position="211"/>
        <end position="224"/>
    </location>
</feature>
<accession>A0A8K0C4M8</accession>
<evidence type="ECO:0000256" key="3">
    <source>
        <dbReference type="ARBA" id="ARBA00022559"/>
    </source>
</evidence>
<dbReference type="Pfam" id="PF10417">
    <property type="entry name" value="1-cysPrx_C"/>
    <property type="match status" value="1"/>
</dbReference>
<dbReference type="InterPro" id="IPR000866">
    <property type="entry name" value="AhpC/TSA"/>
</dbReference>
<feature type="active site" description="Cysteine sulfenic acid (-SOH) intermediate; for peroxidase activity" evidence="10">
    <location>
        <position position="84"/>
    </location>
</feature>
<evidence type="ECO:0000256" key="10">
    <source>
        <dbReference type="PIRSR" id="PIRSR000239-1"/>
    </source>
</evidence>
<dbReference type="OrthoDB" id="185659at2759"/>
<evidence type="ECO:0000313" key="14">
    <source>
        <dbReference type="Proteomes" id="UP000801492"/>
    </source>
</evidence>
<dbReference type="GO" id="GO:0005739">
    <property type="term" value="C:mitochondrion"/>
    <property type="evidence" value="ECO:0007669"/>
    <property type="project" value="TreeGrafter"/>
</dbReference>
<dbReference type="PROSITE" id="PS51352">
    <property type="entry name" value="THIOREDOXIN_2"/>
    <property type="match status" value="1"/>
</dbReference>
<dbReference type="FunFam" id="3.40.30.10:FF:000003">
    <property type="entry name" value="Peroxiredoxin 1"/>
    <property type="match status" value="1"/>
</dbReference>
<proteinExistence type="inferred from homology"/>
<evidence type="ECO:0000256" key="2">
    <source>
        <dbReference type="ARBA" id="ARBA00013017"/>
    </source>
</evidence>
<gene>
    <name evidence="13" type="ORF">ILUMI_26150</name>
</gene>
<dbReference type="GO" id="GO:0045454">
    <property type="term" value="P:cell redox homeostasis"/>
    <property type="evidence" value="ECO:0007669"/>
    <property type="project" value="TreeGrafter"/>
</dbReference>
<evidence type="ECO:0000256" key="1">
    <source>
        <dbReference type="ARBA" id="ARBA00009796"/>
    </source>
</evidence>
<evidence type="ECO:0000256" key="4">
    <source>
        <dbReference type="ARBA" id="ARBA00022862"/>
    </source>
</evidence>
<dbReference type="GO" id="GO:0005829">
    <property type="term" value="C:cytosol"/>
    <property type="evidence" value="ECO:0007669"/>
    <property type="project" value="TreeGrafter"/>
</dbReference>
<dbReference type="Gene3D" id="3.40.30.10">
    <property type="entry name" value="Glutaredoxin"/>
    <property type="match status" value="1"/>
</dbReference>
<dbReference type="GO" id="GO:0006979">
    <property type="term" value="P:response to oxidative stress"/>
    <property type="evidence" value="ECO:0007669"/>
    <property type="project" value="TreeGrafter"/>
</dbReference>
<organism evidence="13 14">
    <name type="scientific">Ignelater luminosus</name>
    <name type="common">Cucubano</name>
    <name type="synonym">Pyrophorus luminosus</name>
    <dbReference type="NCBI Taxonomy" id="2038154"/>
    <lineage>
        <taxon>Eukaryota</taxon>
        <taxon>Metazoa</taxon>
        <taxon>Ecdysozoa</taxon>
        <taxon>Arthropoda</taxon>
        <taxon>Hexapoda</taxon>
        <taxon>Insecta</taxon>
        <taxon>Pterygota</taxon>
        <taxon>Neoptera</taxon>
        <taxon>Endopterygota</taxon>
        <taxon>Coleoptera</taxon>
        <taxon>Polyphaga</taxon>
        <taxon>Elateriformia</taxon>
        <taxon>Elateroidea</taxon>
        <taxon>Elateridae</taxon>
        <taxon>Agrypninae</taxon>
        <taxon>Pyrophorini</taxon>
        <taxon>Ignelater</taxon>
    </lineage>
</organism>
<evidence type="ECO:0000256" key="6">
    <source>
        <dbReference type="ARBA" id="ARBA00023157"/>
    </source>
</evidence>
<dbReference type="PANTHER" id="PTHR10681">
    <property type="entry name" value="THIOREDOXIN PEROXIDASE"/>
    <property type="match status" value="1"/>
</dbReference>
<evidence type="ECO:0000256" key="9">
    <source>
        <dbReference type="PIRNR" id="PIRNR000239"/>
    </source>
</evidence>
<comment type="function">
    <text evidence="9">Thiol-specific peroxidase that catalyzes the reduction of hydrogen peroxide and organic hydroperoxides to water and alcohols, respectively.</text>
</comment>
<feature type="domain" description="Thioredoxin" evidence="12">
    <location>
        <begin position="39"/>
        <end position="197"/>
    </location>
</feature>
<name>A0A8K0C4M8_IGNLU</name>
<keyword evidence="5 9" id="KW-0560">Oxidoreductase</keyword>
<evidence type="ECO:0000256" key="8">
    <source>
        <dbReference type="ARBA" id="ARBA00049091"/>
    </source>
</evidence>
<evidence type="ECO:0000256" key="7">
    <source>
        <dbReference type="ARBA" id="ARBA00023284"/>
    </source>
</evidence>
<evidence type="ECO:0000256" key="11">
    <source>
        <dbReference type="SAM" id="MobiDB-lite"/>
    </source>
</evidence>
<dbReference type="InterPro" id="IPR036249">
    <property type="entry name" value="Thioredoxin-like_sf"/>
</dbReference>
<keyword evidence="14" id="KW-1185">Reference proteome</keyword>
<dbReference type="InterPro" id="IPR019479">
    <property type="entry name" value="Peroxiredoxin_C"/>
</dbReference>
<dbReference type="GO" id="GO:0033554">
    <property type="term" value="P:cellular response to stress"/>
    <property type="evidence" value="ECO:0007669"/>
    <property type="project" value="TreeGrafter"/>
</dbReference>
<dbReference type="Pfam" id="PF00578">
    <property type="entry name" value="AhpC-TSA"/>
    <property type="match status" value="1"/>
</dbReference>
<dbReference type="PIRSF" id="PIRSF000239">
    <property type="entry name" value="AHPC"/>
    <property type="match status" value="1"/>
</dbReference>
<sequence>MFRALATLTRAVNKAPHIIKVTSPIVNRPFLRYLSDNPPRVQNPAPNFRGTAVIGENFKEISLSDYKGKYLVLVFYPLDFTFVCPTELIAYDKRYEDFQKLNTEVIGISVDSHYTHLAWTNTNRTEGGLGKLRYPLLSDLNKCIARDYNVLLEKEGIALRGLFIIDPKGIIRQMSINDLPIGRSVDETLRLIEALKFVEEHGEVCPANWKQGDKTIKPDPKGSKEYFQSANK</sequence>
<comment type="catalytic activity">
    <reaction evidence="8">
        <text>a hydroperoxide + [thioredoxin]-dithiol = an alcohol + [thioredoxin]-disulfide + H2O</text>
        <dbReference type="Rhea" id="RHEA:62620"/>
        <dbReference type="Rhea" id="RHEA-COMP:10698"/>
        <dbReference type="Rhea" id="RHEA-COMP:10700"/>
        <dbReference type="ChEBI" id="CHEBI:15377"/>
        <dbReference type="ChEBI" id="CHEBI:29950"/>
        <dbReference type="ChEBI" id="CHEBI:30879"/>
        <dbReference type="ChEBI" id="CHEBI:35924"/>
        <dbReference type="ChEBI" id="CHEBI:50058"/>
        <dbReference type="EC" id="1.11.1.24"/>
    </reaction>
</comment>
<keyword evidence="4 9" id="KW-0049">Antioxidant</keyword>
<evidence type="ECO:0000256" key="5">
    <source>
        <dbReference type="ARBA" id="ARBA00023002"/>
    </source>
</evidence>
<dbReference type="InterPro" id="IPR024706">
    <property type="entry name" value="Peroxiredoxin_AhpC-typ"/>
</dbReference>
<comment type="similarity">
    <text evidence="1">Belongs to the peroxiredoxin family. AhpC/Prx1 subfamily.</text>
</comment>
<reference evidence="13" key="1">
    <citation type="submission" date="2019-08" db="EMBL/GenBank/DDBJ databases">
        <title>The genome of the North American firefly Photinus pyralis.</title>
        <authorList>
            <consortium name="Photinus pyralis genome working group"/>
            <person name="Fallon T.R."/>
            <person name="Sander Lower S.E."/>
            <person name="Weng J.-K."/>
        </authorList>
    </citation>
    <scope>NUCLEOTIDE SEQUENCE</scope>
    <source>
        <strain evidence="13">TRF0915ILg1</strain>
        <tissue evidence="13">Whole body</tissue>
    </source>
</reference>
<dbReference type="Proteomes" id="UP000801492">
    <property type="component" value="Unassembled WGS sequence"/>
</dbReference>
<dbReference type="EMBL" id="VTPC01091034">
    <property type="protein sequence ID" value="KAF2880029.1"/>
    <property type="molecule type" value="Genomic_DNA"/>
</dbReference>
<dbReference type="SUPFAM" id="SSF52833">
    <property type="entry name" value="Thioredoxin-like"/>
    <property type="match status" value="1"/>
</dbReference>
<dbReference type="AlphaFoldDB" id="A0A8K0C4M8"/>
<evidence type="ECO:0000259" key="12">
    <source>
        <dbReference type="PROSITE" id="PS51352"/>
    </source>
</evidence>
<keyword evidence="6" id="KW-1015">Disulfide bond</keyword>
<dbReference type="GO" id="GO:0008379">
    <property type="term" value="F:thioredoxin peroxidase activity"/>
    <property type="evidence" value="ECO:0007669"/>
    <property type="project" value="TreeGrafter"/>
</dbReference>
<dbReference type="InterPro" id="IPR050217">
    <property type="entry name" value="Peroxiredoxin"/>
</dbReference>
<keyword evidence="3 9" id="KW-0575">Peroxidase</keyword>
<dbReference type="GO" id="GO:0042744">
    <property type="term" value="P:hydrogen peroxide catabolic process"/>
    <property type="evidence" value="ECO:0007669"/>
    <property type="project" value="TreeGrafter"/>
</dbReference>
<dbReference type="EC" id="1.11.1.24" evidence="2"/>
<dbReference type="CDD" id="cd03015">
    <property type="entry name" value="PRX_Typ2cys"/>
    <property type="match status" value="1"/>
</dbReference>
<comment type="caution">
    <text evidence="13">The sequence shown here is derived from an EMBL/GenBank/DDBJ whole genome shotgun (WGS) entry which is preliminary data.</text>
</comment>
<feature type="region of interest" description="Disordered" evidence="11">
    <location>
        <begin position="209"/>
        <end position="232"/>
    </location>
</feature>